<accession>A0AAV8R5B2</accession>
<dbReference type="EMBL" id="JAQQAF010000004">
    <property type="protein sequence ID" value="KAJ8490828.1"/>
    <property type="molecule type" value="Genomic_DNA"/>
</dbReference>
<comment type="similarity">
    <text evidence="3">Belongs to the CSN4 family.</text>
</comment>
<dbReference type="InterPro" id="IPR036390">
    <property type="entry name" value="WH_DNA-bd_sf"/>
</dbReference>
<dbReference type="GO" id="GO:0005829">
    <property type="term" value="C:cytosol"/>
    <property type="evidence" value="ECO:0007669"/>
    <property type="project" value="TreeGrafter"/>
</dbReference>
<keyword evidence="6" id="KW-0736">Signalosome</keyword>
<evidence type="ECO:0000256" key="6">
    <source>
        <dbReference type="ARBA" id="ARBA00022790"/>
    </source>
</evidence>
<evidence type="ECO:0000256" key="5">
    <source>
        <dbReference type="ARBA" id="ARBA00022490"/>
    </source>
</evidence>
<proteinExistence type="inferred from homology"/>
<evidence type="ECO:0000256" key="4">
    <source>
        <dbReference type="ARBA" id="ARBA00014881"/>
    </source>
</evidence>
<dbReference type="InterPro" id="IPR040134">
    <property type="entry name" value="PSMD12/CSN4"/>
</dbReference>
<dbReference type="Pfam" id="PF22241">
    <property type="entry name" value="PSMD12-CSN4_N"/>
    <property type="match status" value="1"/>
</dbReference>
<evidence type="ECO:0000313" key="9">
    <source>
        <dbReference type="EMBL" id="KAJ8490828.1"/>
    </source>
</evidence>
<dbReference type="PROSITE" id="PS50250">
    <property type="entry name" value="PCI"/>
    <property type="match status" value="1"/>
</dbReference>
<keyword evidence="7" id="KW-0539">Nucleus</keyword>
<evidence type="ECO:0000256" key="2">
    <source>
        <dbReference type="ARBA" id="ARBA00004496"/>
    </source>
</evidence>
<dbReference type="Gene3D" id="1.10.10.10">
    <property type="entry name" value="Winged helix-like DNA-binding domain superfamily/Winged helix DNA-binding domain"/>
    <property type="match status" value="1"/>
</dbReference>
<dbReference type="AlphaFoldDB" id="A0AAV8R5B2"/>
<dbReference type="Pfam" id="PF01399">
    <property type="entry name" value="PCI"/>
    <property type="match status" value="1"/>
</dbReference>
<name>A0AAV8R5B2_ENSVE</name>
<dbReference type="GO" id="GO:0008180">
    <property type="term" value="C:COP9 signalosome"/>
    <property type="evidence" value="ECO:0007669"/>
    <property type="project" value="UniProtKB-KW"/>
</dbReference>
<evidence type="ECO:0000256" key="1">
    <source>
        <dbReference type="ARBA" id="ARBA00004123"/>
    </source>
</evidence>
<keyword evidence="5" id="KW-0963">Cytoplasm</keyword>
<sequence length="357" mass="40386">MKTTSTVLGEQQLRFLRPPKFTVPTSAVSRQRAATESVLATAAAITDQRQKIEQYKLILASVLSSSPTDVTQAKRFIDHMVSDEVPLVVSRQLLLTFAQELGRLETDVQKEIAHYGLAQIQPRVVSFEEQVLIIREKLAELYEAEQQWSKAAQLLSGIDLDSRIRMVDDTYKLSKCVQIARLYLEDDNAVNAVAFINKASFLVNNSQHEVLNLQYKVCYARILDLKRKEIDEDALEQALSSAVTCTILAAAGPQQSRVLATLYKDERCSKLKIYPILQILRKPEIDAFAEELKSHQKPLLPDNFTVLDRAMIEHNLLRANKLYTNISFEELGALLGIPPQKAEKIAARMIYEDRMRG</sequence>
<evidence type="ECO:0000256" key="7">
    <source>
        <dbReference type="ARBA" id="ARBA00023242"/>
    </source>
</evidence>
<comment type="caution">
    <text evidence="9">The sequence shown here is derived from an EMBL/GenBank/DDBJ whole genome shotgun (WGS) entry which is preliminary data.</text>
</comment>
<organism evidence="9 10">
    <name type="scientific">Ensete ventricosum</name>
    <name type="common">Abyssinian banana</name>
    <name type="synonym">Musa ensete</name>
    <dbReference type="NCBI Taxonomy" id="4639"/>
    <lineage>
        <taxon>Eukaryota</taxon>
        <taxon>Viridiplantae</taxon>
        <taxon>Streptophyta</taxon>
        <taxon>Embryophyta</taxon>
        <taxon>Tracheophyta</taxon>
        <taxon>Spermatophyta</taxon>
        <taxon>Magnoliopsida</taxon>
        <taxon>Liliopsida</taxon>
        <taxon>Zingiberales</taxon>
        <taxon>Musaceae</taxon>
        <taxon>Ensete</taxon>
    </lineage>
</organism>
<dbReference type="SUPFAM" id="SSF46785">
    <property type="entry name" value="Winged helix' DNA-binding domain"/>
    <property type="match status" value="1"/>
</dbReference>
<evidence type="ECO:0000313" key="10">
    <source>
        <dbReference type="Proteomes" id="UP001222027"/>
    </source>
</evidence>
<keyword evidence="10" id="KW-1185">Reference proteome</keyword>
<dbReference type="InterPro" id="IPR054559">
    <property type="entry name" value="PSMD12-CSN4-like_N"/>
</dbReference>
<protein>
    <recommendedName>
        <fullName evidence="4">COP9 signalosome complex subunit 4</fullName>
    </recommendedName>
</protein>
<evidence type="ECO:0000256" key="3">
    <source>
        <dbReference type="ARBA" id="ARBA00010417"/>
    </source>
</evidence>
<gene>
    <name evidence="9" type="ORF">OPV22_012549</name>
</gene>
<comment type="subcellular location">
    <subcellularLocation>
        <location evidence="2">Cytoplasm</location>
    </subcellularLocation>
    <subcellularLocation>
        <location evidence="1">Nucleus</location>
    </subcellularLocation>
</comment>
<dbReference type="PANTHER" id="PTHR10855">
    <property type="entry name" value="26S PROTEASOME NON-ATPASE REGULATORY SUBUNIT 12/COP9 SIGNALOSOME COMPLEX SUBUNIT 4"/>
    <property type="match status" value="1"/>
</dbReference>
<evidence type="ECO:0000259" key="8">
    <source>
        <dbReference type="PROSITE" id="PS50250"/>
    </source>
</evidence>
<feature type="domain" description="PCI" evidence="8">
    <location>
        <begin position="211"/>
        <end position="357"/>
    </location>
</feature>
<dbReference type="PANTHER" id="PTHR10855:SF2">
    <property type="entry name" value="COP9 SIGNALOSOME COMPLEX SUBUNIT 4"/>
    <property type="match status" value="1"/>
</dbReference>
<dbReference type="InterPro" id="IPR000717">
    <property type="entry name" value="PCI_dom"/>
</dbReference>
<reference evidence="9 10" key="1">
    <citation type="submission" date="2022-12" db="EMBL/GenBank/DDBJ databases">
        <title>Chromosome-scale assembly of the Ensete ventricosum genome.</title>
        <authorList>
            <person name="Dussert Y."/>
            <person name="Stocks J."/>
            <person name="Wendawek A."/>
            <person name="Woldeyes F."/>
            <person name="Nichols R.A."/>
            <person name="Borrell J.S."/>
        </authorList>
    </citation>
    <scope>NUCLEOTIDE SEQUENCE [LARGE SCALE GENOMIC DNA]</scope>
    <source>
        <strain evidence="10">cv. Maze</strain>
        <tissue evidence="9">Seeds</tissue>
    </source>
</reference>
<dbReference type="Proteomes" id="UP001222027">
    <property type="component" value="Unassembled WGS sequence"/>
</dbReference>
<dbReference type="InterPro" id="IPR036388">
    <property type="entry name" value="WH-like_DNA-bd_sf"/>
</dbReference>